<dbReference type="GeneID" id="97543839"/>
<dbReference type="InterPro" id="IPR050744">
    <property type="entry name" value="AI-2_Isomerase_LsrG"/>
</dbReference>
<dbReference type="EMBL" id="CAOF01000060">
    <property type="protein sequence ID" value="CCO45509.1"/>
    <property type="molecule type" value="Genomic_DNA"/>
</dbReference>
<gene>
    <name evidence="2" type="ORF">VIBNISOn1_1520018</name>
</gene>
<feature type="domain" description="ABM" evidence="1">
    <location>
        <begin position="2"/>
        <end position="90"/>
    </location>
</feature>
<dbReference type="AlphaFoldDB" id="A0AAV2VLB4"/>
<dbReference type="SUPFAM" id="SSF54909">
    <property type="entry name" value="Dimeric alpha+beta barrel"/>
    <property type="match status" value="1"/>
</dbReference>
<organism evidence="2 3">
    <name type="scientific">Vibrio nigripulchritudo SOn1</name>
    <dbReference type="NCBI Taxonomy" id="1238450"/>
    <lineage>
        <taxon>Bacteria</taxon>
        <taxon>Pseudomonadati</taxon>
        <taxon>Pseudomonadota</taxon>
        <taxon>Gammaproteobacteria</taxon>
        <taxon>Vibrionales</taxon>
        <taxon>Vibrionaceae</taxon>
        <taxon>Vibrio</taxon>
    </lineage>
</organism>
<dbReference type="RefSeq" id="WP_022561161.1">
    <property type="nucleotide sequence ID" value="NZ_LK391965.1"/>
</dbReference>
<name>A0AAV2VLB4_9VIBR</name>
<dbReference type="PROSITE" id="PS51725">
    <property type="entry name" value="ABM"/>
    <property type="match status" value="1"/>
</dbReference>
<dbReference type="Proteomes" id="UP000018211">
    <property type="component" value="Unassembled WGS sequence"/>
</dbReference>
<dbReference type="PANTHER" id="PTHR33336">
    <property type="entry name" value="QUINOL MONOOXYGENASE YGIN-RELATED"/>
    <property type="match status" value="1"/>
</dbReference>
<dbReference type="InterPro" id="IPR007138">
    <property type="entry name" value="ABM_dom"/>
</dbReference>
<keyword evidence="2" id="KW-0560">Oxidoreductase</keyword>
<sequence>MIHLLACFTAKSGQEEQLKSMLREMIEPTRAEPGCVRYELFEDNGQEGHFIFNESFIDQKAFEEHQATPHFLNLIENVGDLLAEEIKIITLSPVE</sequence>
<reference evidence="2 3" key="1">
    <citation type="journal article" date="2013" name="ISME J.">
        <title>Comparative genomics of pathogenic lineages of Vibrio nigripulchritudo identifies virulence-associated traits.</title>
        <authorList>
            <person name="Goudenege D."/>
            <person name="Labreuche Y."/>
            <person name="Krin E."/>
            <person name="Ansquer D."/>
            <person name="Mangenot S."/>
            <person name="Calteau A."/>
            <person name="Medigue C."/>
            <person name="Mazel D."/>
            <person name="Polz M.F."/>
            <person name="Le Roux F."/>
        </authorList>
    </citation>
    <scope>NUCLEOTIDE SEQUENCE [LARGE SCALE GENOMIC DNA]</scope>
    <source>
        <strain evidence="2 3">SOn1</strain>
    </source>
</reference>
<accession>A0AAV2VLB4</accession>
<dbReference type="PANTHER" id="PTHR33336:SF3">
    <property type="entry name" value="ABM DOMAIN-CONTAINING PROTEIN"/>
    <property type="match status" value="1"/>
</dbReference>
<dbReference type="GO" id="GO:0004497">
    <property type="term" value="F:monooxygenase activity"/>
    <property type="evidence" value="ECO:0007669"/>
    <property type="project" value="UniProtKB-KW"/>
</dbReference>
<dbReference type="InterPro" id="IPR011008">
    <property type="entry name" value="Dimeric_a/b-barrel"/>
</dbReference>
<evidence type="ECO:0000313" key="3">
    <source>
        <dbReference type="Proteomes" id="UP000018211"/>
    </source>
</evidence>
<protein>
    <submittedName>
        <fullName evidence="2">Antibiotic biosynthesis monooxygenase</fullName>
    </submittedName>
</protein>
<proteinExistence type="predicted"/>
<comment type="caution">
    <text evidence="2">The sequence shown here is derived from an EMBL/GenBank/DDBJ whole genome shotgun (WGS) entry which is preliminary data.</text>
</comment>
<keyword evidence="2" id="KW-0503">Monooxygenase</keyword>
<evidence type="ECO:0000313" key="2">
    <source>
        <dbReference type="EMBL" id="CCO45509.1"/>
    </source>
</evidence>
<evidence type="ECO:0000259" key="1">
    <source>
        <dbReference type="PROSITE" id="PS51725"/>
    </source>
</evidence>
<dbReference type="Gene3D" id="3.30.70.100">
    <property type="match status" value="1"/>
</dbReference>
<dbReference type="Pfam" id="PF03992">
    <property type="entry name" value="ABM"/>
    <property type="match status" value="1"/>
</dbReference>